<evidence type="ECO:0000313" key="2">
    <source>
        <dbReference type="Proteomes" id="UP000030428"/>
    </source>
</evidence>
<dbReference type="AlphaFoldDB" id="A0A4E0QPT4"/>
<reference evidence="1 2" key="1">
    <citation type="journal article" date="2016" name="Front. Microbiol.">
        <title>Single-Cell (Meta-)Genomics of a Dimorphic Candidatus Thiomargarita nelsonii Reveals Genomic Plasticity.</title>
        <authorList>
            <person name="Flood B.E."/>
            <person name="Fliss P."/>
            <person name="Jones D.S."/>
            <person name="Dick G.J."/>
            <person name="Jain S."/>
            <person name="Kaster A.K."/>
            <person name="Winkel M."/>
            <person name="Mussmann M."/>
            <person name="Bailey J."/>
        </authorList>
    </citation>
    <scope>NUCLEOTIDE SEQUENCE [LARGE SCALE GENOMIC DNA]</scope>
    <source>
        <strain evidence="1">Hydrate Ridge</strain>
    </source>
</reference>
<gene>
    <name evidence="1" type="ORF">PN36_16150</name>
</gene>
<proteinExistence type="predicted"/>
<keyword evidence="2" id="KW-1185">Reference proteome</keyword>
<evidence type="ECO:0000313" key="1">
    <source>
        <dbReference type="EMBL" id="TGO02917.1"/>
    </source>
</evidence>
<dbReference type="Proteomes" id="UP000030428">
    <property type="component" value="Unassembled WGS sequence"/>
</dbReference>
<sequence length="71" mass="7798">MKSKKIELDMSPEAIGLRLKTVSELRRATLTLAKSDVARAIRKKNPNNPISKRVALALGEISPGEEVESKI</sequence>
<name>A0A4E0QPT4_9GAMM</name>
<accession>A0A4E0QPT4</accession>
<protein>
    <submittedName>
        <fullName evidence="1">Uncharacterized protein</fullName>
    </submittedName>
</protein>
<comment type="caution">
    <text evidence="1">The sequence shown here is derived from an EMBL/GenBank/DDBJ whole genome shotgun (WGS) entry which is preliminary data.</text>
</comment>
<dbReference type="EMBL" id="JSZA02000060">
    <property type="protein sequence ID" value="TGO02917.1"/>
    <property type="molecule type" value="Genomic_DNA"/>
</dbReference>
<organism evidence="1 2">
    <name type="scientific">Candidatus Thiomargarita nelsonii</name>
    <dbReference type="NCBI Taxonomy" id="1003181"/>
    <lineage>
        <taxon>Bacteria</taxon>
        <taxon>Pseudomonadati</taxon>
        <taxon>Pseudomonadota</taxon>
        <taxon>Gammaproteobacteria</taxon>
        <taxon>Thiotrichales</taxon>
        <taxon>Thiotrichaceae</taxon>
        <taxon>Thiomargarita</taxon>
    </lineage>
</organism>